<evidence type="ECO:0000313" key="2">
    <source>
        <dbReference type="EMBL" id="MBA6151077.1"/>
    </source>
</evidence>
<feature type="non-terminal residue" evidence="2">
    <location>
        <position position="1"/>
    </location>
</feature>
<dbReference type="AlphaFoldDB" id="A0A7W2R1U7"/>
<dbReference type="Proteomes" id="UP000577346">
    <property type="component" value="Unassembled WGS sequence"/>
</dbReference>
<sequence length="284" mass="31568">VMCAHYLFDPDFCNVAAGWEKGIVEKNVQDSRRRIWLDAQDCQFHSFEELNAWLGQRCRALWNELTHPQYSGLSVAEVLELERAELMPMPAAFDGYVERPARVSSTCLVSVGRNRYSVPCEYAGKWVSSRLYPTRIEVVADDALIASHARLLDREQVSYDWQHYIPLIERKPGALRNGAPFTDLPAPLRQLKHGLGRHAGGDRIMAQVLAAVPVAGLDAVLVAVELVLESGSLSAEHILNVVARLTASEPPPSVETHLSLKEAPVANTARYDRLRGQTKEIGHA</sequence>
<dbReference type="PANTHER" id="PTHR35004:SF7">
    <property type="entry name" value="INTEGRASE PROTEIN"/>
    <property type="match status" value="1"/>
</dbReference>
<evidence type="ECO:0000259" key="1">
    <source>
        <dbReference type="Pfam" id="PF22483"/>
    </source>
</evidence>
<protein>
    <submittedName>
        <fullName evidence="2">IS21 family transposase</fullName>
    </submittedName>
</protein>
<evidence type="ECO:0000313" key="3">
    <source>
        <dbReference type="Proteomes" id="UP000577346"/>
    </source>
</evidence>
<name>A0A7W2R1U7_9PSED</name>
<proteinExistence type="predicted"/>
<dbReference type="PANTHER" id="PTHR35004">
    <property type="entry name" value="TRANSPOSASE RV3428C-RELATED"/>
    <property type="match status" value="1"/>
</dbReference>
<gene>
    <name evidence="2" type="ORF">H4C15_26945</name>
</gene>
<accession>A0A7W2R1U7</accession>
<feature type="domain" description="Transposase for insertion sequence element IS21-like C-terminal" evidence="1">
    <location>
        <begin position="90"/>
        <end position="160"/>
    </location>
</feature>
<dbReference type="Pfam" id="PF22483">
    <property type="entry name" value="Mu-transpos_C_2"/>
    <property type="match status" value="1"/>
</dbReference>
<reference evidence="2 3" key="1">
    <citation type="submission" date="2020-07" db="EMBL/GenBank/DDBJ databases">
        <title>Diversity of carbapenemase encoding genes among Pseudomonas putida group clinical isolates in a tertiary Brazilian hospital.</title>
        <authorList>
            <person name="Alberto-Lei F."/>
            <person name="Nodari C.S."/>
            <person name="Streling A.P."/>
            <person name="Paulino J.T."/>
            <person name="Bessa-Neto F.O."/>
            <person name="Cayo R."/>
            <person name="Gales A.C."/>
        </authorList>
    </citation>
    <scope>NUCLEOTIDE SEQUENCE [LARGE SCALE GENOMIC DNA]</scope>
    <source>
        <strain evidence="2 3">11213</strain>
    </source>
</reference>
<dbReference type="EMBL" id="JACGDA010000125">
    <property type="protein sequence ID" value="MBA6151077.1"/>
    <property type="molecule type" value="Genomic_DNA"/>
</dbReference>
<comment type="caution">
    <text evidence="2">The sequence shown here is derived from an EMBL/GenBank/DDBJ whole genome shotgun (WGS) entry which is preliminary data.</text>
</comment>
<dbReference type="InterPro" id="IPR054353">
    <property type="entry name" value="IstA-like_C"/>
</dbReference>
<organism evidence="2 3">
    <name type="scientific">Pseudomonas juntendi</name>
    <dbReference type="NCBI Taxonomy" id="2666183"/>
    <lineage>
        <taxon>Bacteria</taxon>
        <taxon>Pseudomonadati</taxon>
        <taxon>Pseudomonadota</taxon>
        <taxon>Gammaproteobacteria</taxon>
        <taxon>Pseudomonadales</taxon>
        <taxon>Pseudomonadaceae</taxon>
        <taxon>Pseudomonas</taxon>
    </lineage>
</organism>